<dbReference type="NCBIfam" id="NF042935">
    <property type="entry name" value="SCO6880_fam"/>
    <property type="match status" value="1"/>
</dbReference>
<dbReference type="InterPro" id="IPR049978">
    <property type="entry name" value="SCO6880-like"/>
</dbReference>
<reference evidence="4" key="1">
    <citation type="submission" date="2013-08" db="EMBL/GenBank/DDBJ databases">
        <title>Intrasporangium oryzae NRRL B-24470.</title>
        <authorList>
            <person name="Liu H."/>
            <person name="Wang G."/>
        </authorList>
    </citation>
    <scope>NUCLEOTIDE SEQUENCE [LARGE SCALE GENOMIC DNA]</scope>
    <source>
        <strain evidence="4">Q5-1</strain>
    </source>
</reference>
<sequence>MTDTVTGSLSGSSGPAPASARVRFGRRQQRGLLLGLSPVRVACVAIAAVTITAAVFLAGVLGVLLVSPLWMGAIALAFVRHGERPLVEVLPTVGHYLARRVTGRNRFRASPDHPRPGGTMALPGEAAALRFLIDPASQTALVHDPHEATVTVVAHVEHTAYVLLSPDEQARRVSGWSRALAGLAASGRCRRLQVLDLAAPDTGEGIVGWWRGHRTATDTPFASEQYEELMTTRAPAAATHRTLVAVALEVPSRLLWARGTGTARGLELVRQEMSAFEAGLRAADLRLAEWLQARDLADVIRGAYDPLRASGTSVGSLRAAGPVAIDERWDRLDHDTGCSAVLWISEWPRIDVPADFLHALVFQPGVRKTLSITATPLSSRQAMRDIRRAKVEHVTDAAQKARIGAIADLADAAELDDVLDRERALINGHADMRFTGLIVITAGDDDELDAAVTQIERAAVQSGCETRRLLGQQARAFTAAALPLARRVD</sequence>
<comment type="caution">
    <text evidence="3">The sequence shown here is derived from an EMBL/GenBank/DDBJ whole genome shotgun (WGS) entry which is preliminary data.</text>
</comment>
<evidence type="ECO:0000256" key="1">
    <source>
        <dbReference type="SAM" id="MobiDB-lite"/>
    </source>
</evidence>
<evidence type="ECO:0000256" key="2">
    <source>
        <dbReference type="SAM" id="Phobius"/>
    </source>
</evidence>
<dbReference type="PATRIC" id="fig|584657.3.peg.1214"/>
<keyword evidence="4" id="KW-1185">Reference proteome</keyword>
<organism evidence="3 4">
    <name type="scientific">Intrasporangium chromatireducens Q5-1</name>
    <dbReference type="NCBI Taxonomy" id="584657"/>
    <lineage>
        <taxon>Bacteria</taxon>
        <taxon>Bacillati</taxon>
        <taxon>Actinomycetota</taxon>
        <taxon>Actinomycetes</taxon>
        <taxon>Micrococcales</taxon>
        <taxon>Intrasporangiaceae</taxon>
        <taxon>Intrasporangium</taxon>
    </lineage>
</organism>
<proteinExistence type="predicted"/>
<accession>W9GL32</accession>
<feature type="region of interest" description="Disordered" evidence="1">
    <location>
        <begin position="1"/>
        <end position="21"/>
    </location>
</feature>
<feature type="transmembrane region" description="Helical" evidence="2">
    <location>
        <begin position="31"/>
        <end position="49"/>
    </location>
</feature>
<keyword evidence="2" id="KW-0812">Transmembrane</keyword>
<dbReference type="Proteomes" id="UP000019494">
    <property type="component" value="Unassembled WGS sequence"/>
</dbReference>
<keyword evidence="2" id="KW-1133">Transmembrane helix</keyword>
<dbReference type="AlphaFoldDB" id="W9GL32"/>
<feature type="transmembrane region" description="Helical" evidence="2">
    <location>
        <begin position="55"/>
        <end position="79"/>
    </location>
</feature>
<dbReference type="RefSeq" id="WP_034714610.1">
    <property type="nucleotide sequence ID" value="NZ_AWQS01000031.1"/>
</dbReference>
<name>W9GL32_9MICO</name>
<gene>
    <name evidence="3" type="ORF">N864_16440</name>
</gene>
<protein>
    <submittedName>
        <fullName evidence="3">Membrane protein</fullName>
    </submittedName>
</protein>
<feature type="compositionally biased region" description="Low complexity" evidence="1">
    <location>
        <begin position="7"/>
        <end position="20"/>
    </location>
</feature>
<dbReference type="EMBL" id="AWQS01000031">
    <property type="protein sequence ID" value="EWT06820.1"/>
    <property type="molecule type" value="Genomic_DNA"/>
</dbReference>
<keyword evidence="2" id="KW-0472">Membrane</keyword>
<evidence type="ECO:0000313" key="3">
    <source>
        <dbReference type="EMBL" id="EWT06820.1"/>
    </source>
</evidence>
<evidence type="ECO:0000313" key="4">
    <source>
        <dbReference type="Proteomes" id="UP000019494"/>
    </source>
</evidence>